<name>A0A917CP07_9GAMM</name>
<dbReference type="EMBL" id="BMEO01000005">
    <property type="protein sequence ID" value="GGF94020.1"/>
    <property type="molecule type" value="Genomic_DNA"/>
</dbReference>
<gene>
    <name evidence="2" type="ORF">GCM10011365_14100</name>
</gene>
<reference evidence="2" key="1">
    <citation type="journal article" date="2014" name="Int. J. Syst. Evol. Microbiol.">
        <title>Complete genome sequence of Corynebacterium casei LMG S-19264T (=DSM 44701T), isolated from a smear-ripened cheese.</title>
        <authorList>
            <consortium name="US DOE Joint Genome Institute (JGI-PGF)"/>
            <person name="Walter F."/>
            <person name="Albersmeier A."/>
            <person name="Kalinowski J."/>
            <person name="Ruckert C."/>
        </authorList>
    </citation>
    <scope>NUCLEOTIDE SEQUENCE</scope>
    <source>
        <strain evidence="2">CGMCC 1.12181</strain>
    </source>
</reference>
<keyword evidence="1" id="KW-1133">Transmembrane helix</keyword>
<protein>
    <submittedName>
        <fullName evidence="2">Uncharacterized protein</fullName>
    </submittedName>
</protein>
<keyword evidence="1" id="KW-0472">Membrane</keyword>
<reference evidence="2" key="2">
    <citation type="submission" date="2020-09" db="EMBL/GenBank/DDBJ databases">
        <authorList>
            <person name="Sun Q."/>
            <person name="Zhou Y."/>
        </authorList>
    </citation>
    <scope>NUCLEOTIDE SEQUENCE</scope>
    <source>
        <strain evidence="2">CGMCC 1.12181</strain>
    </source>
</reference>
<dbReference type="AlphaFoldDB" id="A0A917CP07"/>
<proteinExistence type="predicted"/>
<feature type="transmembrane region" description="Helical" evidence="1">
    <location>
        <begin position="6"/>
        <end position="28"/>
    </location>
</feature>
<comment type="caution">
    <text evidence="2">The sequence shown here is derived from an EMBL/GenBank/DDBJ whole genome shotgun (WGS) entry which is preliminary data.</text>
</comment>
<evidence type="ECO:0000256" key="1">
    <source>
        <dbReference type="SAM" id="Phobius"/>
    </source>
</evidence>
<feature type="transmembrane region" description="Helical" evidence="1">
    <location>
        <begin position="49"/>
        <end position="67"/>
    </location>
</feature>
<keyword evidence="1" id="KW-0812">Transmembrane</keyword>
<accession>A0A917CP07</accession>
<evidence type="ECO:0000313" key="2">
    <source>
        <dbReference type="EMBL" id="GGF94020.1"/>
    </source>
</evidence>
<feature type="transmembrane region" description="Helical" evidence="1">
    <location>
        <begin position="73"/>
        <end position="90"/>
    </location>
</feature>
<sequence>MIFFSGLIVYLFALFLMVMGILCFIRPVPIQHFFDLFAATKKAHLIEQAIRLVVGFSLIHFASVINYTWFFQVFGWLIVITSLLLIVLPWQ</sequence>
<dbReference type="Proteomes" id="UP000605253">
    <property type="component" value="Unassembled WGS sequence"/>
</dbReference>
<keyword evidence="3" id="KW-1185">Reference proteome</keyword>
<organism evidence="2 3">
    <name type="scientific">Marinicella pacifica</name>
    <dbReference type="NCBI Taxonomy" id="1171543"/>
    <lineage>
        <taxon>Bacteria</taxon>
        <taxon>Pseudomonadati</taxon>
        <taxon>Pseudomonadota</taxon>
        <taxon>Gammaproteobacteria</taxon>
        <taxon>Lysobacterales</taxon>
        <taxon>Marinicellaceae</taxon>
        <taxon>Marinicella</taxon>
    </lineage>
</organism>
<evidence type="ECO:0000313" key="3">
    <source>
        <dbReference type="Proteomes" id="UP000605253"/>
    </source>
</evidence>
<dbReference type="RefSeq" id="WP_188365009.1">
    <property type="nucleotide sequence ID" value="NZ_BAABJF010000002.1"/>
</dbReference>